<dbReference type="EMBL" id="MBUA01000012">
    <property type="protein sequence ID" value="MBC6490826.1"/>
    <property type="molecule type" value="Genomic_DNA"/>
</dbReference>
<comment type="similarity">
    <text evidence="1">Belongs to the HupF/HypC family.</text>
</comment>
<evidence type="ECO:0000256" key="1">
    <source>
        <dbReference type="ARBA" id="ARBA00006018"/>
    </source>
</evidence>
<reference evidence="2 3" key="1">
    <citation type="submission" date="2016-07" db="EMBL/GenBank/DDBJ databases">
        <title>Genome analysis of Flavihumibacter stibioxidans YS-17.</title>
        <authorList>
            <person name="Shi K."/>
            <person name="Han Y."/>
            <person name="Wang G."/>
        </authorList>
    </citation>
    <scope>NUCLEOTIDE SEQUENCE [LARGE SCALE GENOMIC DNA]</scope>
    <source>
        <strain evidence="2 3">YS-17</strain>
    </source>
</reference>
<dbReference type="Gene3D" id="2.30.30.140">
    <property type="match status" value="1"/>
</dbReference>
<dbReference type="PANTHER" id="PTHR35177:SF2">
    <property type="entry name" value="HYDROGENASE MATURATION FACTOR HYBG"/>
    <property type="match status" value="1"/>
</dbReference>
<dbReference type="PANTHER" id="PTHR35177">
    <property type="entry name" value="HYDROGENASE MATURATION FACTOR HYBG"/>
    <property type="match status" value="1"/>
</dbReference>
<keyword evidence="3" id="KW-1185">Reference proteome</keyword>
<dbReference type="PROSITE" id="PS01097">
    <property type="entry name" value="HUPF_HYPC"/>
    <property type="match status" value="1"/>
</dbReference>
<gene>
    <name evidence="2" type="ORF">BC349_07265</name>
</gene>
<dbReference type="Proteomes" id="UP000765802">
    <property type="component" value="Unassembled WGS sequence"/>
</dbReference>
<evidence type="ECO:0000313" key="2">
    <source>
        <dbReference type="EMBL" id="MBC6490826.1"/>
    </source>
</evidence>
<evidence type="ECO:0000313" key="3">
    <source>
        <dbReference type="Proteomes" id="UP000765802"/>
    </source>
</evidence>
<dbReference type="InterPro" id="IPR001109">
    <property type="entry name" value="Hydrogenase_HupF/HypC"/>
</dbReference>
<dbReference type="PRINTS" id="PR00445">
    <property type="entry name" value="HUPFHYPC"/>
</dbReference>
<dbReference type="Pfam" id="PF01455">
    <property type="entry name" value="HupF_HypC"/>
    <property type="match status" value="1"/>
</dbReference>
<comment type="caution">
    <text evidence="2">The sequence shown here is derived from an EMBL/GenBank/DDBJ whole genome shotgun (WGS) entry which is preliminary data.</text>
</comment>
<accession>A0ABR7M7C9</accession>
<proteinExistence type="inferred from homology"/>
<sequence length="92" mass="9932">MCLAIPGKIVSITGQLDETFRQGKVSFGGIMKDVNLCMVPDASVGDYVLVHVGVAIGTVDEEEANQTFEYLRQIGDLDELQAEGGTQQETKI</sequence>
<dbReference type="RefSeq" id="WP_187256177.1">
    <property type="nucleotide sequence ID" value="NZ_JBHULF010000014.1"/>
</dbReference>
<protein>
    <submittedName>
        <fullName evidence="2">Hydrogenase assembly protein HypC</fullName>
    </submittedName>
</protein>
<dbReference type="InterPro" id="IPR019812">
    <property type="entry name" value="Hydgase_assmbl_chp_CS"/>
</dbReference>
<dbReference type="NCBIfam" id="TIGR00074">
    <property type="entry name" value="hypC_hupF"/>
    <property type="match status" value="1"/>
</dbReference>
<dbReference type="SUPFAM" id="SSF159127">
    <property type="entry name" value="HupF/HypC-like"/>
    <property type="match status" value="1"/>
</dbReference>
<name>A0ABR7M7C9_9BACT</name>
<organism evidence="2 3">
    <name type="scientific">Flavihumibacter stibioxidans</name>
    <dbReference type="NCBI Taxonomy" id="1834163"/>
    <lineage>
        <taxon>Bacteria</taxon>
        <taxon>Pseudomonadati</taxon>
        <taxon>Bacteroidota</taxon>
        <taxon>Chitinophagia</taxon>
        <taxon>Chitinophagales</taxon>
        <taxon>Chitinophagaceae</taxon>
        <taxon>Flavihumibacter</taxon>
    </lineage>
</organism>